<dbReference type="WBParaSite" id="SPAL_0000346500.1">
    <property type="protein sequence ID" value="SPAL_0000346500.1"/>
    <property type="gene ID" value="SPAL_0000346500"/>
</dbReference>
<organism evidence="2 3">
    <name type="scientific">Strongyloides papillosus</name>
    <name type="common">Intestinal threadworm</name>
    <dbReference type="NCBI Taxonomy" id="174720"/>
    <lineage>
        <taxon>Eukaryota</taxon>
        <taxon>Metazoa</taxon>
        <taxon>Ecdysozoa</taxon>
        <taxon>Nematoda</taxon>
        <taxon>Chromadorea</taxon>
        <taxon>Rhabditida</taxon>
        <taxon>Tylenchina</taxon>
        <taxon>Panagrolaimomorpha</taxon>
        <taxon>Strongyloidoidea</taxon>
        <taxon>Strongyloididae</taxon>
        <taxon>Strongyloides</taxon>
    </lineage>
</organism>
<proteinExistence type="predicted"/>
<feature type="chain" id="PRO_5005894134" evidence="1">
    <location>
        <begin position="20"/>
        <end position="101"/>
    </location>
</feature>
<protein>
    <submittedName>
        <fullName evidence="3">Secreted protein</fullName>
    </submittedName>
</protein>
<evidence type="ECO:0000313" key="2">
    <source>
        <dbReference type="Proteomes" id="UP000046392"/>
    </source>
</evidence>
<evidence type="ECO:0000313" key="3">
    <source>
        <dbReference type="WBParaSite" id="SPAL_0000346500.1"/>
    </source>
</evidence>
<reference evidence="3" key="1">
    <citation type="submission" date="2017-02" db="UniProtKB">
        <authorList>
            <consortium name="WormBaseParasite"/>
        </authorList>
    </citation>
    <scope>IDENTIFICATION</scope>
</reference>
<evidence type="ECO:0000256" key="1">
    <source>
        <dbReference type="SAM" id="SignalP"/>
    </source>
</evidence>
<keyword evidence="2" id="KW-1185">Reference proteome</keyword>
<dbReference type="Proteomes" id="UP000046392">
    <property type="component" value="Unplaced"/>
</dbReference>
<dbReference type="AlphaFoldDB" id="A0A0N5BBQ9"/>
<feature type="signal peptide" evidence="1">
    <location>
        <begin position="1"/>
        <end position="19"/>
    </location>
</feature>
<sequence>MNFQSIFILLTSILSTSLGYKVDCGSGNEGCLVCMTPKESAYQDVFLETIPDDILALNFDISSEDIFEYNTLNKRIKDKVDQDIMVGNSYIIIISFLATIC</sequence>
<name>A0A0N5BBQ9_STREA</name>
<accession>A0A0N5BBQ9</accession>
<keyword evidence="1" id="KW-0732">Signal</keyword>